<protein>
    <submittedName>
        <fullName evidence="3">Amidase domain-containing protein</fullName>
    </submittedName>
</protein>
<sequence length="399" mass="46349">MFEPKFKKIISLFILFITIIAIFYFNNKEYINTFSINSNEPCKLDSFLINNEQGSDNCEKDNCDCKNEELNTFIENIFLVKSKAILNQDLDCICCLYDTSTKYGQWAYEYEERKVKYINNWAEKQGVKFIDISPTIVISKNSKVKDDKATFSIFCNTAYKYAYMDDPSVENISRIGTYHCISLSKSNGEWIITKEWYKDPFADSLCLDNIKAGSIREYIATQEYRDLSNIDERRKDAIKYAKEYCGVSENKEEFYKYNKEYKNFNSDGGDCANFASQILHEGGKFKYTGAWNYDKQKRCATTPWVNADKFTNYMLYSGRASVIAKGSYNDVYKASYKLLPGDFVAYEKKGDITHISVVTGADSKGYSLVTCHNTDRNDVPWDLGWSDKNIRFWLIRVHF</sequence>
<comment type="caution">
    <text evidence="3">The sequence shown here is derived from an EMBL/GenBank/DDBJ whole genome shotgun (WGS) entry which is preliminary data.</text>
</comment>
<accession>A0A2A7MHN9</accession>
<dbReference type="PANTHER" id="PTHR40032:SF1">
    <property type="entry name" value="EXPORTED PROTEIN"/>
    <property type="match status" value="1"/>
</dbReference>
<keyword evidence="1" id="KW-0472">Membrane</keyword>
<feature type="domain" description="Putative amidase" evidence="2">
    <location>
        <begin position="233"/>
        <end position="394"/>
    </location>
</feature>
<gene>
    <name evidence="3" type="ORF">CQ394_05070</name>
</gene>
<dbReference type="InterPro" id="IPR024301">
    <property type="entry name" value="Amidase_6"/>
</dbReference>
<dbReference type="GeneID" id="68877494"/>
<keyword evidence="4" id="KW-1185">Reference proteome</keyword>
<dbReference type="EMBL" id="PDCJ01000001">
    <property type="protein sequence ID" value="PEG31099.1"/>
    <property type="molecule type" value="Genomic_DNA"/>
</dbReference>
<dbReference type="AlphaFoldDB" id="A0A2A7MHN9"/>
<dbReference type="STRING" id="137838.GCA_001458595_02481"/>
<evidence type="ECO:0000313" key="4">
    <source>
        <dbReference type="Proteomes" id="UP000220840"/>
    </source>
</evidence>
<keyword evidence="1" id="KW-0812">Transmembrane</keyword>
<evidence type="ECO:0000259" key="2">
    <source>
        <dbReference type="Pfam" id="PF12671"/>
    </source>
</evidence>
<dbReference type="PANTHER" id="PTHR40032">
    <property type="entry name" value="EXPORTED PROTEIN-RELATED"/>
    <property type="match status" value="1"/>
</dbReference>
<evidence type="ECO:0000256" key="1">
    <source>
        <dbReference type="SAM" id="Phobius"/>
    </source>
</evidence>
<dbReference type="Pfam" id="PF12671">
    <property type="entry name" value="Amidase_6"/>
    <property type="match status" value="1"/>
</dbReference>
<dbReference type="Proteomes" id="UP000220840">
    <property type="component" value="Unassembled WGS sequence"/>
</dbReference>
<keyword evidence="1" id="KW-1133">Transmembrane helix</keyword>
<reference evidence="3 4" key="1">
    <citation type="submission" date="2017-10" db="EMBL/GenBank/DDBJ databases">
        <title>Effective Description of Clostridium neonatale sp. nov. linked to necrotizing enterocolitis in neonates and a clarification of species assignable to the genus Clostridium (Prazmowski 1880) emend. Lawson and Rainey 2016.</title>
        <authorList>
            <person name="Bernard K."/>
            <person name="Burdz T."/>
            <person name="Wiebe D."/>
            <person name="Balcewich B."/>
            <person name="Alfa M."/>
            <person name="Bernier A.-M."/>
        </authorList>
    </citation>
    <scope>NUCLEOTIDE SEQUENCE [LARGE SCALE GENOMIC DNA]</scope>
    <source>
        <strain evidence="3 4">LCDC99A005</strain>
    </source>
</reference>
<proteinExistence type="predicted"/>
<name>A0A2A7MHN9_9CLOT</name>
<dbReference type="OrthoDB" id="2194542at2"/>
<organism evidence="3 4">
    <name type="scientific">Clostridium neonatale</name>
    <dbReference type="NCBI Taxonomy" id="137838"/>
    <lineage>
        <taxon>Bacteria</taxon>
        <taxon>Bacillati</taxon>
        <taxon>Bacillota</taxon>
        <taxon>Clostridia</taxon>
        <taxon>Eubacteriales</taxon>
        <taxon>Clostridiaceae</taxon>
        <taxon>Clostridium</taxon>
    </lineage>
</organism>
<dbReference type="RefSeq" id="WP_083498776.1">
    <property type="nucleotide sequence ID" value="NZ_CAKJVD010000015.1"/>
</dbReference>
<evidence type="ECO:0000313" key="3">
    <source>
        <dbReference type="EMBL" id="PEG31099.1"/>
    </source>
</evidence>
<feature type="transmembrane region" description="Helical" evidence="1">
    <location>
        <begin position="9"/>
        <end position="26"/>
    </location>
</feature>